<feature type="transmembrane region" description="Helical" evidence="6">
    <location>
        <begin position="263"/>
        <end position="282"/>
    </location>
</feature>
<feature type="transmembrane region" description="Helical" evidence="6">
    <location>
        <begin position="316"/>
        <end position="339"/>
    </location>
</feature>
<sequence>MATVTAPAPVARAAYREPAYLRYIAGQTVSIVGDQVWYVALSWAAVQLASPAAAGVVLAVSAIPRLALMLFGGVFVDRFGPRKLMIGSDAVRAAIVLCAAGVALWSPSIALLVVVSLVFGAADAIFMPAAGAMQPRLLSKEQYSSGAALRELTSRAALTLGAPLGGVLVAVGGLPLAALVDAVTFILSAVMLWTVRPRPAEGETAPAKKTTTALRDGLAYLRRNRLVGGLVLTSLLLNLGFVGPMNVGLALVSDERGWGSRGIGLLLAGFGIGAAASALVLLKVKPKGRLGYLLAAGAVIEGVCMAGLGFAGSLTLGVIATFTAGIVAGLLGVTTSSLVQTNTDDAYRGRVSSVSMFANLGVTPLAIAATGVAVDAFGLEATFTASALMSLAAAVLTLAMRQLRRASLD</sequence>
<feature type="domain" description="Major facilitator superfamily (MFS) profile" evidence="7">
    <location>
        <begin position="14"/>
        <end position="405"/>
    </location>
</feature>
<dbReference type="PANTHER" id="PTHR23513">
    <property type="entry name" value="INTEGRAL MEMBRANE EFFLUX PROTEIN-RELATED"/>
    <property type="match status" value="1"/>
</dbReference>
<feature type="transmembrane region" description="Helical" evidence="6">
    <location>
        <begin position="289"/>
        <end position="310"/>
    </location>
</feature>
<evidence type="ECO:0000256" key="2">
    <source>
        <dbReference type="ARBA" id="ARBA00022475"/>
    </source>
</evidence>
<evidence type="ECO:0000313" key="8">
    <source>
        <dbReference type="EMBL" id="MBB6032549.1"/>
    </source>
</evidence>
<dbReference type="Proteomes" id="UP000548476">
    <property type="component" value="Unassembled WGS sequence"/>
</dbReference>
<proteinExistence type="predicted"/>
<dbReference type="AlphaFoldDB" id="A0A841FIS9"/>
<evidence type="ECO:0000313" key="9">
    <source>
        <dbReference type="Proteomes" id="UP000548476"/>
    </source>
</evidence>
<comment type="caution">
    <text evidence="8">The sequence shown here is derived from an EMBL/GenBank/DDBJ whole genome shotgun (WGS) entry which is preliminary data.</text>
</comment>
<dbReference type="GO" id="GO:0022857">
    <property type="term" value="F:transmembrane transporter activity"/>
    <property type="evidence" value="ECO:0007669"/>
    <property type="project" value="InterPro"/>
</dbReference>
<dbReference type="GO" id="GO:0005886">
    <property type="term" value="C:plasma membrane"/>
    <property type="evidence" value="ECO:0007669"/>
    <property type="project" value="UniProtKB-SubCell"/>
</dbReference>
<dbReference type="InterPro" id="IPR036259">
    <property type="entry name" value="MFS_trans_sf"/>
</dbReference>
<dbReference type="RefSeq" id="WP_184785433.1">
    <property type="nucleotide sequence ID" value="NZ_BONT01000039.1"/>
</dbReference>
<dbReference type="PANTHER" id="PTHR23513:SF17">
    <property type="entry name" value="MEMBRANE PROTEIN"/>
    <property type="match status" value="1"/>
</dbReference>
<dbReference type="CDD" id="cd06173">
    <property type="entry name" value="MFS_MefA_like"/>
    <property type="match status" value="1"/>
</dbReference>
<protein>
    <submittedName>
        <fullName evidence="8">Putative MFS family arabinose efflux permease</fullName>
    </submittedName>
</protein>
<name>A0A841FIS9_9ACTN</name>
<reference evidence="8 9" key="1">
    <citation type="submission" date="2020-08" db="EMBL/GenBank/DDBJ databases">
        <title>Genomic Encyclopedia of Type Strains, Phase IV (KMG-IV): sequencing the most valuable type-strain genomes for metagenomic binning, comparative biology and taxonomic classification.</title>
        <authorList>
            <person name="Goeker M."/>
        </authorList>
    </citation>
    <scope>NUCLEOTIDE SEQUENCE [LARGE SCALE GENOMIC DNA]</scope>
    <source>
        <strain evidence="8 9">YIM 65646</strain>
    </source>
</reference>
<evidence type="ECO:0000256" key="5">
    <source>
        <dbReference type="ARBA" id="ARBA00023136"/>
    </source>
</evidence>
<keyword evidence="2" id="KW-1003">Cell membrane</keyword>
<evidence type="ECO:0000256" key="1">
    <source>
        <dbReference type="ARBA" id="ARBA00004651"/>
    </source>
</evidence>
<evidence type="ECO:0000256" key="4">
    <source>
        <dbReference type="ARBA" id="ARBA00022989"/>
    </source>
</evidence>
<evidence type="ECO:0000256" key="6">
    <source>
        <dbReference type="SAM" id="Phobius"/>
    </source>
</evidence>
<comment type="subcellular location">
    <subcellularLocation>
        <location evidence="1">Cell membrane</location>
        <topology evidence="1">Multi-pass membrane protein</topology>
    </subcellularLocation>
</comment>
<organism evidence="8 9">
    <name type="scientific">Phytomonospora endophytica</name>
    <dbReference type="NCBI Taxonomy" id="714109"/>
    <lineage>
        <taxon>Bacteria</taxon>
        <taxon>Bacillati</taxon>
        <taxon>Actinomycetota</taxon>
        <taxon>Actinomycetes</taxon>
        <taxon>Micromonosporales</taxon>
        <taxon>Micromonosporaceae</taxon>
        <taxon>Phytomonospora</taxon>
    </lineage>
</organism>
<dbReference type="EMBL" id="JACHGT010000001">
    <property type="protein sequence ID" value="MBB6032549.1"/>
    <property type="molecule type" value="Genomic_DNA"/>
</dbReference>
<feature type="transmembrane region" description="Helical" evidence="6">
    <location>
        <begin position="176"/>
        <end position="195"/>
    </location>
</feature>
<dbReference type="PROSITE" id="PS50850">
    <property type="entry name" value="MFS"/>
    <property type="match status" value="1"/>
</dbReference>
<feature type="transmembrane region" description="Helical" evidence="6">
    <location>
        <begin position="381"/>
        <end position="400"/>
    </location>
</feature>
<dbReference type="SUPFAM" id="SSF103473">
    <property type="entry name" value="MFS general substrate transporter"/>
    <property type="match status" value="1"/>
</dbReference>
<keyword evidence="3 6" id="KW-0812">Transmembrane</keyword>
<dbReference type="InterPro" id="IPR011701">
    <property type="entry name" value="MFS"/>
</dbReference>
<keyword evidence="4 6" id="KW-1133">Transmembrane helix</keyword>
<keyword evidence="5 6" id="KW-0472">Membrane</keyword>
<dbReference type="Pfam" id="PF07690">
    <property type="entry name" value="MFS_1"/>
    <property type="match status" value="1"/>
</dbReference>
<accession>A0A841FIS9</accession>
<feature type="transmembrane region" description="Helical" evidence="6">
    <location>
        <begin position="351"/>
        <end position="369"/>
    </location>
</feature>
<evidence type="ECO:0000256" key="3">
    <source>
        <dbReference type="ARBA" id="ARBA00022692"/>
    </source>
</evidence>
<dbReference type="Gene3D" id="1.20.1250.20">
    <property type="entry name" value="MFS general substrate transporter like domains"/>
    <property type="match status" value="1"/>
</dbReference>
<evidence type="ECO:0000259" key="7">
    <source>
        <dbReference type="PROSITE" id="PS50850"/>
    </source>
</evidence>
<gene>
    <name evidence="8" type="ORF">HNR73_000391</name>
</gene>
<dbReference type="InterPro" id="IPR020846">
    <property type="entry name" value="MFS_dom"/>
</dbReference>
<keyword evidence="9" id="KW-1185">Reference proteome</keyword>
<feature type="transmembrane region" description="Helical" evidence="6">
    <location>
        <begin position="226"/>
        <end position="243"/>
    </location>
</feature>